<name>A0AAD9ZFH3_9LECA</name>
<feature type="region of interest" description="Disordered" evidence="1">
    <location>
        <begin position="146"/>
        <end position="168"/>
    </location>
</feature>
<evidence type="ECO:0000313" key="3">
    <source>
        <dbReference type="Proteomes" id="UP001276659"/>
    </source>
</evidence>
<feature type="compositionally biased region" description="Low complexity" evidence="1">
    <location>
        <begin position="152"/>
        <end position="166"/>
    </location>
</feature>
<accession>A0AAD9ZFH3</accession>
<feature type="region of interest" description="Disordered" evidence="1">
    <location>
        <begin position="233"/>
        <end position="255"/>
    </location>
</feature>
<protein>
    <submittedName>
        <fullName evidence="2">Uncharacterized protein</fullName>
    </submittedName>
</protein>
<evidence type="ECO:0000256" key="1">
    <source>
        <dbReference type="SAM" id="MobiDB-lite"/>
    </source>
</evidence>
<organism evidence="2 3">
    <name type="scientific">Lepraria neglecta</name>
    <dbReference type="NCBI Taxonomy" id="209136"/>
    <lineage>
        <taxon>Eukaryota</taxon>
        <taxon>Fungi</taxon>
        <taxon>Dikarya</taxon>
        <taxon>Ascomycota</taxon>
        <taxon>Pezizomycotina</taxon>
        <taxon>Lecanoromycetes</taxon>
        <taxon>OSLEUM clade</taxon>
        <taxon>Lecanoromycetidae</taxon>
        <taxon>Lecanorales</taxon>
        <taxon>Lecanorineae</taxon>
        <taxon>Stereocaulaceae</taxon>
        <taxon>Lepraria</taxon>
    </lineage>
</organism>
<feature type="compositionally biased region" description="Basic and acidic residues" evidence="1">
    <location>
        <begin position="233"/>
        <end position="247"/>
    </location>
</feature>
<feature type="region of interest" description="Disordered" evidence="1">
    <location>
        <begin position="56"/>
        <end position="77"/>
    </location>
</feature>
<dbReference type="Proteomes" id="UP001276659">
    <property type="component" value="Unassembled WGS sequence"/>
</dbReference>
<dbReference type="AlphaFoldDB" id="A0AAD9ZFH3"/>
<evidence type="ECO:0000313" key="2">
    <source>
        <dbReference type="EMBL" id="KAK3178184.1"/>
    </source>
</evidence>
<reference evidence="2" key="1">
    <citation type="submission" date="2022-11" db="EMBL/GenBank/DDBJ databases">
        <title>Chromosomal genome sequence assembly and mating type (MAT) locus characterization of the leprose asexual lichenized fungus Lepraria neglecta (Nyl.) Erichsen.</title>
        <authorList>
            <person name="Allen J.L."/>
            <person name="Pfeffer B."/>
        </authorList>
    </citation>
    <scope>NUCLEOTIDE SEQUENCE</scope>
    <source>
        <strain evidence="2">Allen 5258</strain>
    </source>
</reference>
<comment type="caution">
    <text evidence="2">The sequence shown here is derived from an EMBL/GenBank/DDBJ whole genome shotgun (WGS) entry which is preliminary data.</text>
</comment>
<feature type="compositionally biased region" description="Low complexity" evidence="1">
    <location>
        <begin position="9"/>
        <end position="21"/>
    </location>
</feature>
<dbReference type="EMBL" id="JASNWA010000003">
    <property type="protein sequence ID" value="KAK3178184.1"/>
    <property type="molecule type" value="Genomic_DNA"/>
</dbReference>
<proteinExistence type="predicted"/>
<feature type="region of interest" description="Disordered" evidence="1">
    <location>
        <begin position="1"/>
        <end position="32"/>
    </location>
</feature>
<sequence>MSDTSFDETSSNHNSSATTSTIDDDPLDFDPVPGGLVTLIAENVNYDELKARYDEDMEEAKRSGQLPDGDEDYDSSSDIVFDDAASVHTVSTSTSVRDDPPAPVAWICRSGMPPELYAQYERETEEAARIASLPDELDEEMDIDSSSDATFDDTVSMESTSTTTSSMDEDPFAQGIHQACMLPGLPPELYAQYSRELEEAAKIPFLDEHEIEEDQELVRKLARLWTQEEGCKQDEGCKSVGNEHRGMNQEVISGS</sequence>
<keyword evidence="3" id="KW-1185">Reference proteome</keyword>
<gene>
    <name evidence="2" type="ORF">OEA41_000317</name>
</gene>